<name>A0A3R5TLQ1_MYTGA</name>
<dbReference type="EMBL" id="KV604063">
    <property type="protein sequence ID" value="OPL20608.1"/>
    <property type="molecule type" value="Genomic_DNA"/>
</dbReference>
<dbReference type="AlphaFoldDB" id="A0A3R5TLQ1"/>
<sequence>LKFSMAFIITGLSKAIDKESTTNISVAFCTMQTPVKENFYAPAYGNFRLICSLRDVKINVPVTANEVGPRDTVGPIAIRHMSAAPGFAVGSPQAQIRCPQALPPVQPPRKLYLPDGSAPNHIYSDVPKQDVPSALER</sequence>
<feature type="region of interest" description="Disordered" evidence="1">
    <location>
        <begin position="107"/>
        <end position="137"/>
    </location>
</feature>
<evidence type="ECO:0000313" key="3">
    <source>
        <dbReference type="Proteomes" id="UP000266721"/>
    </source>
</evidence>
<keyword evidence="3" id="KW-1185">Reference proteome</keyword>
<gene>
    <name evidence="2" type="ORF">AM593_10753</name>
</gene>
<dbReference type="Proteomes" id="UP000266721">
    <property type="component" value="Unassembled WGS sequence"/>
</dbReference>
<feature type="non-terminal residue" evidence="2">
    <location>
        <position position="1"/>
    </location>
</feature>
<proteinExistence type="predicted"/>
<protein>
    <submittedName>
        <fullName evidence="2">Uncharacterized protein</fullName>
    </submittedName>
</protein>
<evidence type="ECO:0000313" key="2">
    <source>
        <dbReference type="EMBL" id="OPL20608.1"/>
    </source>
</evidence>
<evidence type="ECO:0000256" key="1">
    <source>
        <dbReference type="SAM" id="MobiDB-lite"/>
    </source>
</evidence>
<accession>A0A3R5TLQ1</accession>
<organism evidence="2 3">
    <name type="scientific">Mytilus galloprovincialis</name>
    <name type="common">Mediterranean mussel</name>
    <dbReference type="NCBI Taxonomy" id="29158"/>
    <lineage>
        <taxon>Eukaryota</taxon>
        <taxon>Metazoa</taxon>
        <taxon>Spiralia</taxon>
        <taxon>Lophotrochozoa</taxon>
        <taxon>Mollusca</taxon>
        <taxon>Bivalvia</taxon>
        <taxon>Autobranchia</taxon>
        <taxon>Pteriomorphia</taxon>
        <taxon>Mytilida</taxon>
        <taxon>Mytiloidea</taxon>
        <taxon>Mytilidae</taxon>
        <taxon>Mytilinae</taxon>
        <taxon>Mytilus</taxon>
    </lineage>
</organism>
<reference evidence="2 3" key="1">
    <citation type="journal article" date="2016" name="PLoS ONE">
        <title>A First Insight into the Genome of the Filter-Feeder Mussel Mytilus galloprovincialis.</title>
        <authorList>
            <person name="Murgarella M."/>
            <person name="Puiu D."/>
            <person name="Novoa B."/>
            <person name="Figueras A."/>
            <person name="Posada D."/>
            <person name="Canchaya C."/>
        </authorList>
    </citation>
    <scope>NUCLEOTIDE SEQUENCE [LARGE SCALE GENOMIC DNA]</scope>
    <source>
        <tissue evidence="2">Muscle</tissue>
    </source>
</reference>